<comment type="pathway">
    <text evidence="1">Protein modification; protein lipoylation via exogenous pathway; protein N(6)-(lipoyl)lysine from lipoate: step 2/2.</text>
</comment>
<dbReference type="GO" id="GO:0017118">
    <property type="term" value="F:lipoyltransferase activity"/>
    <property type="evidence" value="ECO:0007669"/>
    <property type="project" value="TreeGrafter"/>
</dbReference>
<dbReference type="GO" id="GO:0009249">
    <property type="term" value="P:protein lipoylation"/>
    <property type="evidence" value="ECO:0007669"/>
    <property type="project" value="InterPro"/>
</dbReference>
<dbReference type="Pfam" id="PF21948">
    <property type="entry name" value="LplA-B_cat"/>
    <property type="match status" value="1"/>
</dbReference>
<dbReference type="UniPathway" id="UPA00537">
    <property type="reaction ID" value="UER00594"/>
</dbReference>
<dbReference type="Gene3D" id="3.30.930.10">
    <property type="entry name" value="Bira Bifunctional Protein, Domain 2"/>
    <property type="match status" value="1"/>
</dbReference>
<dbReference type="SUPFAM" id="SSF82649">
    <property type="entry name" value="SufE/NifU"/>
    <property type="match status" value="1"/>
</dbReference>
<evidence type="ECO:0000256" key="5">
    <source>
        <dbReference type="ARBA" id="ARBA00022741"/>
    </source>
</evidence>
<keyword evidence="5" id="KW-0547">Nucleotide-binding</keyword>
<dbReference type="PANTHER" id="PTHR12561">
    <property type="entry name" value="LIPOATE-PROTEIN LIGASE"/>
    <property type="match status" value="1"/>
</dbReference>
<proteinExistence type="predicted"/>
<evidence type="ECO:0000256" key="2">
    <source>
        <dbReference type="ARBA" id="ARBA00005124"/>
    </source>
</evidence>
<comment type="pathway">
    <text evidence="2">Protein modification; protein lipoylation via exogenous pathway; protein N(6)-(lipoyl)lysine from lipoate: step 1/2.</text>
</comment>
<dbReference type="GO" id="GO:0005524">
    <property type="term" value="F:ATP binding"/>
    <property type="evidence" value="ECO:0007669"/>
    <property type="project" value="UniProtKB-KW"/>
</dbReference>
<dbReference type="SUPFAM" id="SSF55681">
    <property type="entry name" value="Class II aaRS and biotin synthetases"/>
    <property type="match status" value="1"/>
</dbReference>
<protein>
    <recommendedName>
        <fullName evidence="3">lipoate--protein ligase</fullName>
        <ecNumber evidence="3">6.3.1.20</ecNumber>
    </recommendedName>
</protein>
<keyword evidence="6" id="KW-0067">ATP-binding</keyword>
<evidence type="ECO:0000313" key="9">
    <source>
        <dbReference type="EMBL" id="BAH69910.1"/>
    </source>
</evidence>
<evidence type="ECO:0000256" key="1">
    <source>
        <dbReference type="ARBA" id="ARBA00005085"/>
    </source>
</evidence>
<comment type="catalytic activity">
    <reaction evidence="7">
        <text>L-lysyl-[lipoyl-carrier protein] + (R)-lipoate + ATP = N(6)-[(R)-lipoyl]-L-lysyl-[lipoyl-carrier protein] + AMP + diphosphate + H(+)</text>
        <dbReference type="Rhea" id="RHEA:49288"/>
        <dbReference type="Rhea" id="RHEA-COMP:10500"/>
        <dbReference type="Rhea" id="RHEA-COMP:10502"/>
        <dbReference type="ChEBI" id="CHEBI:15378"/>
        <dbReference type="ChEBI" id="CHEBI:29969"/>
        <dbReference type="ChEBI" id="CHEBI:30616"/>
        <dbReference type="ChEBI" id="CHEBI:33019"/>
        <dbReference type="ChEBI" id="CHEBI:83088"/>
        <dbReference type="ChEBI" id="CHEBI:83099"/>
        <dbReference type="ChEBI" id="CHEBI:456215"/>
        <dbReference type="EC" id="6.3.1.20"/>
    </reaction>
</comment>
<name>C4XFI8_MYCFP</name>
<evidence type="ECO:0000256" key="6">
    <source>
        <dbReference type="ARBA" id="ARBA00022840"/>
    </source>
</evidence>
<dbReference type="InterPro" id="IPR004143">
    <property type="entry name" value="BPL_LPL_catalytic"/>
</dbReference>
<evidence type="ECO:0000256" key="4">
    <source>
        <dbReference type="ARBA" id="ARBA00022598"/>
    </source>
</evidence>
<dbReference type="Gene3D" id="3.30.390.50">
    <property type="entry name" value="CO dehydrogenase flavoprotein, C-terminal domain"/>
    <property type="match status" value="1"/>
</dbReference>
<dbReference type="GO" id="GO:0005737">
    <property type="term" value="C:cytoplasm"/>
    <property type="evidence" value="ECO:0007669"/>
    <property type="project" value="TreeGrafter"/>
</dbReference>
<dbReference type="EC" id="6.3.1.20" evidence="3"/>
<dbReference type="InterPro" id="IPR019491">
    <property type="entry name" value="Lipoate_protein_ligase_C"/>
</dbReference>
<keyword evidence="10" id="KW-1185">Reference proteome</keyword>
<dbReference type="EMBL" id="AP009608">
    <property type="protein sequence ID" value="BAH69910.1"/>
    <property type="molecule type" value="Genomic_DNA"/>
</dbReference>
<dbReference type="CDD" id="cd16443">
    <property type="entry name" value="LplA"/>
    <property type="match status" value="1"/>
</dbReference>
<dbReference type="InterPro" id="IPR004562">
    <property type="entry name" value="LipoylTrfase_LipoateP_Ligase"/>
</dbReference>
<dbReference type="PROSITE" id="PS51733">
    <property type="entry name" value="BPL_LPL_CATALYTIC"/>
    <property type="match status" value="1"/>
</dbReference>
<evidence type="ECO:0000256" key="7">
    <source>
        <dbReference type="ARBA" id="ARBA00048037"/>
    </source>
</evidence>
<dbReference type="InterPro" id="IPR045864">
    <property type="entry name" value="aa-tRNA-synth_II/BPL/LPL"/>
</dbReference>
<gene>
    <name evidence="9" type="ordered locus">MBIO_0645</name>
</gene>
<accession>C4XFI8</accession>
<evidence type="ECO:0000313" key="10">
    <source>
        <dbReference type="Proteomes" id="UP000006810"/>
    </source>
</evidence>
<evidence type="ECO:0000259" key="8">
    <source>
        <dbReference type="PROSITE" id="PS51733"/>
    </source>
</evidence>
<dbReference type="PANTHER" id="PTHR12561:SF3">
    <property type="entry name" value="LIPOYLTRANSFERASE 1, MITOCHONDRIAL"/>
    <property type="match status" value="1"/>
</dbReference>
<dbReference type="NCBIfam" id="TIGR00545">
    <property type="entry name" value="lipoyltrans"/>
    <property type="match status" value="1"/>
</dbReference>
<evidence type="ECO:0000256" key="3">
    <source>
        <dbReference type="ARBA" id="ARBA00012367"/>
    </source>
</evidence>
<keyword evidence="4" id="KW-0436">Ligase</keyword>
<dbReference type="GO" id="GO:0016979">
    <property type="term" value="F:lipoate-protein ligase activity"/>
    <property type="evidence" value="ECO:0007669"/>
    <property type="project" value="UniProtKB-EC"/>
</dbReference>
<sequence length="336" mass="38261">MYSYSKGVNMKIFRIKETSPYVTLALENIIMHDHDLKGDVLLIYQHDNAIIIGNNQNAYEEINRSFVKENNIKLARRMSGGGAVYHDLGNINFSFITDYDKKGGYERFLTPIIAFLKSLGLDAQFKGRNDVVVNGCKISGNAQYISNNRIVSHGTLLFDVDLTKLSKALNPARIKYESKGIQSVRSRVVNIYDELLNKMTAEEFISRLINYFVKNFKGEFIDIDYAKYQEQLNSLQQKFASEEWIYNKAATFKYKNGAKFPGGILVVKGNIEKGTIKQLVFEGDFLSKKDIHEIEPLFSNVALNEQSILEVLNQIKNLNEYFGTVTKEEIVSLLIG</sequence>
<dbReference type="HOGENOM" id="CLU_022986_0_2_14"/>
<dbReference type="AlphaFoldDB" id="C4XFI8"/>
<feature type="domain" description="BPL/LPL catalytic" evidence="8">
    <location>
        <begin position="35"/>
        <end position="220"/>
    </location>
</feature>
<organism evidence="9 10">
    <name type="scientific">Mycoplasmopsis fermentans (strain ATCC 19989 / NBRC 14854 / NCTC 10117 / PG18)</name>
    <name type="common">Mycoplasma fermentans</name>
    <dbReference type="NCBI Taxonomy" id="496833"/>
    <lineage>
        <taxon>Bacteria</taxon>
        <taxon>Bacillati</taxon>
        <taxon>Mycoplasmatota</taxon>
        <taxon>Mycoplasmoidales</taxon>
        <taxon>Metamycoplasmataceae</taxon>
        <taxon>Mycoplasmopsis</taxon>
    </lineage>
</organism>
<dbReference type="KEGG" id="mfp:MBIO_0645"/>
<dbReference type="Proteomes" id="UP000006810">
    <property type="component" value="Chromosome"/>
</dbReference>
<dbReference type="eggNOG" id="COG0095">
    <property type="taxonomic scope" value="Bacteria"/>
</dbReference>
<reference evidence="9 10" key="1">
    <citation type="journal article" date="2009" name="Curr. Microbiol.">
        <title>Molecular cloning and expression of a novel cholinephosphotransferase involved in glycoglycerophospholipid biosynthesis of Mycoplasma fermentans.</title>
        <authorList>
            <person name="Ishida N."/>
            <person name="Irikura D."/>
            <person name="Matsuda K."/>
            <person name="Sato S."/>
            <person name="Asano K."/>
        </authorList>
    </citation>
    <scope>NUCLEOTIDE SEQUENCE [LARGE SCALE GENOMIC DNA]</scope>
    <source>
        <strain evidence="10">ATCC 19989 / NBRC 14854 / NCTC 10117 / PG18</strain>
    </source>
</reference>
<dbReference type="PATRIC" id="fig|496833.3.peg.236"/>
<dbReference type="Pfam" id="PF10437">
    <property type="entry name" value="Lip_prot_lig_C"/>
    <property type="match status" value="1"/>
</dbReference>